<keyword evidence="7" id="KW-0460">Magnesium</keyword>
<evidence type="ECO:0000256" key="9">
    <source>
        <dbReference type="ARBA" id="ARBA00048138"/>
    </source>
</evidence>
<dbReference type="Proteomes" id="UP000198964">
    <property type="component" value="Unassembled WGS sequence"/>
</dbReference>
<dbReference type="InterPro" id="IPR050582">
    <property type="entry name" value="HAD-like_SerB"/>
</dbReference>
<name>A0A1I2G8J5_9BACT</name>
<reference evidence="12 13" key="1">
    <citation type="submission" date="2016-10" db="EMBL/GenBank/DDBJ databases">
        <authorList>
            <person name="de Groot N.N."/>
        </authorList>
    </citation>
    <scope>NUCLEOTIDE SEQUENCE [LARGE SCALE GENOMIC DNA]</scope>
    <source>
        <strain evidence="12 13">CGMCC 1.9156</strain>
    </source>
</reference>
<dbReference type="RefSeq" id="WP_093919385.1">
    <property type="nucleotide sequence ID" value="NZ_FONW01000002.1"/>
</dbReference>
<keyword evidence="5" id="KW-0479">Metal-binding</keyword>
<dbReference type="Pfam" id="PF12710">
    <property type="entry name" value="HAD"/>
    <property type="match status" value="1"/>
</dbReference>
<evidence type="ECO:0000256" key="1">
    <source>
        <dbReference type="ARBA" id="ARBA00001946"/>
    </source>
</evidence>
<organism evidence="12 13">
    <name type="scientific">Sunxiuqinia elliptica</name>
    <dbReference type="NCBI Taxonomy" id="655355"/>
    <lineage>
        <taxon>Bacteria</taxon>
        <taxon>Pseudomonadati</taxon>
        <taxon>Bacteroidota</taxon>
        <taxon>Bacteroidia</taxon>
        <taxon>Marinilabiliales</taxon>
        <taxon>Prolixibacteraceae</taxon>
        <taxon>Sunxiuqinia</taxon>
    </lineage>
</organism>
<comment type="pathway">
    <text evidence="2">Amino-acid biosynthesis; L-serine biosynthesis; L-serine from 3-phospho-D-glycerate: step 3/3.</text>
</comment>
<evidence type="ECO:0000256" key="10">
    <source>
        <dbReference type="ARBA" id="ARBA00048523"/>
    </source>
</evidence>
<dbReference type="EMBL" id="FONW01000002">
    <property type="protein sequence ID" value="SFF12941.1"/>
    <property type="molecule type" value="Genomic_DNA"/>
</dbReference>
<dbReference type="Gene3D" id="3.40.50.1000">
    <property type="entry name" value="HAD superfamily/HAD-like"/>
    <property type="match status" value="1"/>
</dbReference>
<dbReference type="SUPFAM" id="SSF56784">
    <property type="entry name" value="HAD-like"/>
    <property type="match status" value="1"/>
</dbReference>
<feature type="chain" id="PRO_5011583525" description="phosphoserine phosphatase" evidence="11">
    <location>
        <begin position="22"/>
        <end position="309"/>
    </location>
</feature>
<keyword evidence="8" id="KW-0718">Serine biosynthesis</keyword>
<evidence type="ECO:0000256" key="4">
    <source>
        <dbReference type="ARBA" id="ARBA00022605"/>
    </source>
</evidence>
<evidence type="ECO:0000313" key="12">
    <source>
        <dbReference type="EMBL" id="SFF12941.1"/>
    </source>
</evidence>
<keyword evidence="6" id="KW-0378">Hydrolase</keyword>
<keyword evidence="4" id="KW-0028">Amino-acid biosynthesis</keyword>
<keyword evidence="11" id="KW-0732">Signal</keyword>
<dbReference type="GO" id="GO:0006564">
    <property type="term" value="P:L-serine biosynthetic process"/>
    <property type="evidence" value="ECO:0007669"/>
    <property type="project" value="UniProtKB-KW"/>
</dbReference>
<dbReference type="STRING" id="655355.SAMN05216283_102760"/>
<accession>A0A1I2G8J5</accession>
<proteinExistence type="predicted"/>
<dbReference type="InterPro" id="IPR036412">
    <property type="entry name" value="HAD-like_sf"/>
</dbReference>
<evidence type="ECO:0000256" key="8">
    <source>
        <dbReference type="ARBA" id="ARBA00023299"/>
    </source>
</evidence>
<evidence type="ECO:0000256" key="5">
    <source>
        <dbReference type="ARBA" id="ARBA00022723"/>
    </source>
</evidence>
<dbReference type="GO" id="GO:0000287">
    <property type="term" value="F:magnesium ion binding"/>
    <property type="evidence" value="ECO:0007669"/>
    <property type="project" value="TreeGrafter"/>
</dbReference>
<dbReference type="PANTHER" id="PTHR43344:SF2">
    <property type="entry name" value="PHOSPHOSERINE PHOSPHATASE"/>
    <property type="match status" value="1"/>
</dbReference>
<dbReference type="InterPro" id="IPR023214">
    <property type="entry name" value="HAD_sf"/>
</dbReference>
<comment type="cofactor">
    <cofactor evidence="1">
        <name>Mg(2+)</name>
        <dbReference type="ChEBI" id="CHEBI:18420"/>
    </cofactor>
</comment>
<comment type="catalytic activity">
    <reaction evidence="9">
        <text>O-phospho-L-serine + H2O = L-serine + phosphate</text>
        <dbReference type="Rhea" id="RHEA:21208"/>
        <dbReference type="ChEBI" id="CHEBI:15377"/>
        <dbReference type="ChEBI" id="CHEBI:33384"/>
        <dbReference type="ChEBI" id="CHEBI:43474"/>
        <dbReference type="ChEBI" id="CHEBI:57524"/>
        <dbReference type="EC" id="3.1.3.3"/>
    </reaction>
</comment>
<keyword evidence="13" id="KW-1185">Reference proteome</keyword>
<dbReference type="PANTHER" id="PTHR43344">
    <property type="entry name" value="PHOSPHOSERINE PHOSPHATASE"/>
    <property type="match status" value="1"/>
</dbReference>
<evidence type="ECO:0000256" key="11">
    <source>
        <dbReference type="SAM" id="SignalP"/>
    </source>
</evidence>
<dbReference type="GO" id="GO:0005737">
    <property type="term" value="C:cytoplasm"/>
    <property type="evidence" value="ECO:0007669"/>
    <property type="project" value="TreeGrafter"/>
</dbReference>
<dbReference type="GO" id="GO:0036424">
    <property type="term" value="F:L-phosphoserine phosphatase activity"/>
    <property type="evidence" value="ECO:0007669"/>
    <property type="project" value="TreeGrafter"/>
</dbReference>
<sequence length="309" mass="35073">MKKFLTIVTVIVFCGLQSVLAQTYRPVSGWNKEINNKIESFLNSTLTMKERKVAVFDCDGTTFGQVPHYLADEALYRYVDQVLKKRSDKEGKEKLQIINRMVESGDNVGKTYVEDRIHFLAGLSPNEIEMIGYNCYREAYEGKFFPEMKQFIANLKEYNFEVWVLTASPEILYQKFVSEQLGIPKVNILGAKCVIKEGKTTNEIILPIPQDDGKAHTIETYIKTKPLIVGGNSRGDMDMLNESAGLKIVVNPDDKTVRGSEDGPMNGYTVKSYWEKEGAVIVKCDDVVDPSIDFSTTKWKIRQNRPNPK</sequence>
<feature type="signal peptide" evidence="11">
    <location>
        <begin position="1"/>
        <end position="21"/>
    </location>
</feature>
<evidence type="ECO:0000256" key="7">
    <source>
        <dbReference type="ARBA" id="ARBA00022842"/>
    </source>
</evidence>
<evidence type="ECO:0000256" key="6">
    <source>
        <dbReference type="ARBA" id="ARBA00022801"/>
    </source>
</evidence>
<dbReference type="AlphaFoldDB" id="A0A1I2G8J5"/>
<protein>
    <recommendedName>
        <fullName evidence="3">phosphoserine phosphatase</fullName>
        <ecNumber evidence="3">3.1.3.3</ecNumber>
    </recommendedName>
</protein>
<comment type="catalytic activity">
    <reaction evidence="10">
        <text>O-phospho-D-serine + H2O = D-serine + phosphate</text>
        <dbReference type="Rhea" id="RHEA:24873"/>
        <dbReference type="ChEBI" id="CHEBI:15377"/>
        <dbReference type="ChEBI" id="CHEBI:35247"/>
        <dbReference type="ChEBI" id="CHEBI:43474"/>
        <dbReference type="ChEBI" id="CHEBI:58680"/>
        <dbReference type="EC" id="3.1.3.3"/>
    </reaction>
</comment>
<evidence type="ECO:0000256" key="2">
    <source>
        <dbReference type="ARBA" id="ARBA00005135"/>
    </source>
</evidence>
<evidence type="ECO:0000256" key="3">
    <source>
        <dbReference type="ARBA" id="ARBA00012640"/>
    </source>
</evidence>
<dbReference type="EC" id="3.1.3.3" evidence="3"/>
<gene>
    <name evidence="12" type="ORF">SAMN05216283_102760</name>
</gene>
<evidence type="ECO:0000313" key="13">
    <source>
        <dbReference type="Proteomes" id="UP000198964"/>
    </source>
</evidence>